<name>A0A2W7SRE0_9BACT</name>
<dbReference type="Proteomes" id="UP000249720">
    <property type="component" value="Unassembled WGS sequence"/>
</dbReference>
<dbReference type="AlphaFoldDB" id="A0A2W7SRE0"/>
<evidence type="ECO:0000256" key="7">
    <source>
        <dbReference type="SAM" id="MobiDB-lite"/>
    </source>
</evidence>
<dbReference type="RefSeq" id="WP_111293078.1">
    <property type="nucleotide sequence ID" value="NZ_QKZV01000001.1"/>
</dbReference>
<dbReference type="PROSITE" id="PS50059">
    <property type="entry name" value="FKBP_PPIASE"/>
    <property type="match status" value="1"/>
</dbReference>
<dbReference type="OrthoDB" id="9814548at2"/>
<organism evidence="9 10">
    <name type="scientific">Hydrotalea sandarakina</name>
    <dbReference type="NCBI Taxonomy" id="1004304"/>
    <lineage>
        <taxon>Bacteria</taxon>
        <taxon>Pseudomonadati</taxon>
        <taxon>Bacteroidota</taxon>
        <taxon>Chitinophagia</taxon>
        <taxon>Chitinophagales</taxon>
        <taxon>Chitinophagaceae</taxon>
        <taxon>Hydrotalea</taxon>
    </lineage>
</organism>
<dbReference type="PANTHER" id="PTHR43811:SF19">
    <property type="entry name" value="39 KDA FK506-BINDING NUCLEAR PROTEIN"/>
    <property type="match status" value="1"/>
</dbReference>
<comment type="caution">
    <text evidence="9">The sequence shown here is derived from an EMBL/GenBank/DDBJ whole genome shotgun (WGS) entry which is preliminary data.</text>
</comment>
<feature type="compositionally biased region" description="Pro residues" evidence="7">
    <location>
        <begin position="289"/>
        <end position="300"/>
    </location>
</feature>
<proteinExistence type="inferred from homology"/>
<evidence type="ECO:0000256" key="2">
    <source>
        <dbReference type="ARBA" id="ARBA00006577"/>
    </source>
</evidence>
<dbReference type="SUPFAM" id="SSF54534">
    <property type="entry name" value="FKBP-like"/>
    <property type="match status" value="1"/>
</dbReference>
<dbReference type="EC" id="5.2.1.8" evidence="6"/>
<evidence type="ECO:0000256" key="3">
    <source>
        <dbReference type="ARBA" id="ARBA00023110"/>
    </source>
</evidence>
<dbReference type="EMBL" id="QKZV01000001">
    <property type="protein sequence ID" value="PZX65595.1"/>
    <property type="molecule type" value="Genomic_DNA"/>
</dbReference>
<dbReference type="GO" id="GO:0003755">
    <property type="term" value="F:peptidyl-prolyl cis-trans isomerase activity"/>
    <property type="evidence" value="ECO:0007669"/>
    <property type="project" value="UniProtKB-UniRule"/>
</dbReference>
<comment type="catalytic activity">
    <reaction evidence="1 5 6">
        <text>[protein]-peptidylproline (omega=180) = [protein]-peptidylproline (omega=0)</text>
        <dbReference type="Rhea" id="RHEA:16237"/>
        <dbReference type="Rhea" id="RHEA-COMP:10747"/>
        <dbReference type="Rhea" id="RHEA-COMP:10748"/>
        <dbReference type="ChEBI" id="CHEBI:83833"/>
        <dbReference type="ChEBI" id="CHEBI:83834"/>
        <dbReference type="EC" id="5.2.1.8"/>
    </reaction>
</comment>
<dbReference type="Pfam" id="PF00254">
    <property type="entry name" value="FKBP_C"/>
    <property type="match status" value="1"/>
</dbReference>
<feature type="domain" description="PPIase FKBP-type" evidence="8">
    <location>
        <begin position="196"/>
        <end position="287"/>
    </location>
</feature>
<evidence type="ECO:0000256" key="5">
    <source>
        <dbReference type="PROSITE-ProRule" id="PRU00277"/>
    </source>
</evidence>
<sequence>MKITFRILVFALLLAGCHQYEKTKTGLVYKIIHGNSKVLLKQGDIVKFNIEYKMKVHGKDSILQSTFGHIPAYVKIDTAQFGKHSFTEVLMQCAPGDKIDFVMSIDTLKNLGMIPEYNDLFKKGGTIDGRVDILKVFPNDAAVNADYENEMNEEKNREIKDLQAYAAKNNIKTVQSPNGVLVEVQKEGEGPKADSGMQVSVYYKGYTENGKEFDGNMDSAAKKPAFTFVVGKRNVIPGWDDGLRYFAKGGKGRLLIPAMLGYGPQGSPPVIPPYTNLVFDIEVSDVTTPAPPKNPTPLMPPGAVKPAK</sequence>
<protein>
    <recommendedName>
        <fullName evidence="6">Peptidyl-prolyl cis-trans isomerase</fullName>
        <ecNumber evidence="6">5.2.1.8</ecNumber>
    </recommendedName>
</protein>
<dbReference type="InterPro" id="IPR001179">
    <property type="entry name" value="PPIase_FKBP_dom"/>
</dbReference>
<keyword evidence="4 5" id="KW-0413">Isomerase</keyword>
<dbReference type="PANTHER" id="PTHR43811">
    <property type="entry name" value="FKBP-TYPE PEPTIDYL-PROLYL CIS-TRANS ISOMERASE FKPA"/>
    <property type="match status" value="1"/>
</dbReference>
<keyword evidence="10" id="KW-1185">Reference proteome</keyword>
<feature type="region of interest" description="Disordered" evidence="7">
    <location>
        <begin position="288"/>
        <end position="308"/>
    </location>
</feature>
<evidence type="ECO:0000256" key="4">
    <source>
        <dbReference type="ARBA" id="ARBA00023235"/>
    </source>
</evidence>
<evidence type="ECO:0000256" key="1">
    <source>
        <dbReference type="ARBA" id="ARBA00000971"/>
    </source>
</evidence>
<evidence type="ECO:0000256" key="6">
    <source>
        <dbReference type="RuleBase" id="RU003915"/>
    </source>
</evidence>
<reference evidence="9 10" key="1">
    <citation type="submission" date="2018-06" db="EMBL/GenBank/DDBJ databases">
        <title>Genomic Encyclopedia of Archaeal and Bacterial Type Strains, Phase II (KMG-II): from individual species to whole genera.</title>
        <authorList>
            <person name="Goeker M."/>
        </authorList>
    </citation>
    <scope>NUCLEOTIDE SEQUENCE [LARGE SCALE GENOMIC DNA]</scope>
    <source>
        <strain evidence="9 10">DSM 23241</strain>
    </source>
</reference>
<dbReference type="PROSITE" id="PS51257">
    <property type="entry name" value="PROKAR_LIPOPROTEIN"/>
    <property type="match status" value="1"/>
</dbReference>
<evidence type="ECO:0000313" key="9">
    <source>
        <dbReference type="EMBL" id="PZX65595.1"/>
    </source>
</evidence>
<evidence type="ECO:0000259" key="8">
    <source>
        <dbReference type="PROSITE" id="PS50059"/>
    </source>
</evidence>
<gene>
    <name evidence="9" type="ORF">LX80_00083</name>
</gene>
<dbReference type="InterPro" id="IPR046357">
    <property type="entry name" value="PPIase_dom_sf"/>
</dbReference>
<comment type="similarity">
    <text evidence="2 6">Belongs to the FKBP-type PPIase family.</text>
</comment>
<accession>A0A2W7SRE0</accession>
<keyword evidence="3 5" id="KW-0697">Rotamase</keyword>
<dbReference type="Gene3D" id="3.10.50.40">
    <property type="match status" value="1"/>
</dbReference>
<evidence type="ECO:0000313" key="10">
    <source>
        <dbReference type="Proteomes" id="UP000249720"/>
    </source>
</evidence>